<reference evidence="2" key="1">
    <citation type="submission" date="2022-11" db="EMBL/GenBank/DDBJ databases">
        <authorList>
            <person name="Petersen C."/>
        </authorList>
    </citation>
    <scope>NUCLEOTIDE SEQUENCE</scope>
    <source>
        <strain evidence="2">IBT 22155</strain>
    </source>
</reference>
<feature type="compositionally biased region" description="Polar residues" evidence="1">
    <location>
        <begin position="1"/>
        <end position="20"/>
    </location>
</feature>
<proteinExistence type="predicted"/>
<feature type="region of interest" description="Disordered" evidence="1">
    <location>
        <begin position="1"/>
        <end position="138"/>
    </location>
</feature>
<feature type="compositionally biased region" description="Polar residues" evidence="1">
    <location>
        <begin position="83"/>
        <end position="93"/>
    </location>
</feature>
<accession>A0A9W9H0P7</accession>
<keyword evidence="3" id="KW-1185">Reference proteome</keyword>
<comment type="caution">
    <text evidence="2">The sequence shown here is derived from an EMBL/GenBank/DDBJ whole genome shotgun (WGS) entry which is preliminary data.</text>
</comment>
<feature type="compositionally biased region" description="Basic and acidic residues" evidence="1">
    <location>
        <begin position="100"/>
        <end position="113"/>
    </location>
</feature>
<evidence type="ECO:0000313" key="2">
    <source>
        <dbReference type="EMBL" id="KAJ5135462.1"/>
    </source>
</evidence>
<protein>
    <submittedName>
        <fullName evidence="2">Uncharacterized protein</fullName>
    </submittedName>
</protein>
<evidence type="ECO:0000313" key="3">
    <source>
        <dbReference type="Proteomes" id="UP001149079"/>
    </source>
</evidence>
<gene>
    <name evidence="2" type="ORF">N7515_004740</name>
</gene>
<reference evidence="2" key="2">
    <citation type="journal article" date="2023" name="IMA Fungus">
        <title>Comparative genomic study of the Penicillium genus elucidates a diverse pangenome and 15 lateral gene transfer events.</title>
        <authorList>
            <person name="Petersen C."/>
            <person name="Sorensen T."/>
            <person name="Nielsen M.R."/>
            <person name="Sondergaard T.E."/>
            <person name="Sorensen J.L."/>
            <person name="Fitzpatrick D.A."/>
            <person name="Frisvad J.C."/>
            <person name="Nielsen K.L."/>
        </authorList>
    </citation>
    <scope>NUCLEOTIDE SEQUENCE</scope>
    <source>
        <strain evidence="2">IBT 22155</strain>
    </source>
</reference>
<dbReference type="GeneID" id="81404654"/>
<name>A0A9W9H0P7_9EURO</name>
<dbReference type="OrthoDB" id="4367367at2759"/>
<dbReference type="Proteomes" id="UP001149079">
    <property type="component" value="Unassembled WGS sequence"/>
</dbReference>
<feature type="compositionally biased region" description="Polar residues" evidence="1">
    <location>
        <begin position="114"/>
        <end position="127"/>
    </location>
</feature>
<organism evidence="2 3">
    <name type="scientific">Penicillium bovifimosum</name>
    <dbReference type="NCBI Taxonomy" id="126998"/>
    <lineage>
        <taxon>Eukaryota</taxon>
        <taxon>Fungi</taxon>
        <taxon>Dikarya</taxon>
        <taxon>Ascomycota</taxon>
        <taxon>Pezizomycotina</taxon>
        <taxon>Eurotiomycetes</taxon>
        <taxon>Eurotiomycetidae</taxon>
        <taxon>Eurotiales</taxon>
        <taxon>Aspergillaceae</taxon>
        <taxon>Penicillium</taxon>
    </lineage>
</organism>
<feature type="compositionally biased region" description="Low complexity" evidence="1">
    <location>
        <begin position="26"/>
        <end position="71"/>
    </location>
</feature>
<dbReference type="RefSeq" id="XP_056522434.1">
    <property type="nucleotide sequence ID" value="XM_056665484.1"/>
</dbReference>
<dbReference type="EMBL" id="JAPQKL010000004">
    <property type="protein sequence ID" value="KAJ5135462.1"/>
    <property type="molecule type" value="Genomic_DNA"/>
</dbReference>
<evidence type="ECO:0000256" key="1">
    <source>
        <dbReference type="SAM" id="MobiDB-lite"/>
    </source>
</evidence>
<sequence length="272" mass="30647">MNQNSSFVPTGPRNHQNNGAQHCRGNKNQHANANWNNGRNANGNNHSNANSNTNTHWNNNRNANGNQWNKNRNGHSNGKDANNHGYQTGNPNPNYKGKNFRPDFHRTRREDVSQSRVDQGVSRTSVGANPGPHSRLQRPRQNTLLGQQHQDYDIEMMDAPSYEPNDIEMPDAPPLFQEFAQDPVNEIHDLKTRLQDILNSLQRIEALTMGAYAVKEIISGIANPALSPHWYNVSQAILSSTEFTHDPWTPPDLWVPQSGVSFLQNKRSPTPE</sequence>
<dbReference type="AlphaFoldDB" id="A0A9W9H0P7"/>